<keyword evidence="6" id="KW-0446">Lipid-binding</keyword>
<feature type="non-terminal residue" evidence="11">
    <location>
        <position position="125"/>
    </location>
</feature>
<dbReference type="AlphaFoldDB" id="A0A1J8QAI2"/>
<keyword evidence="3" id="KW-1000">Mitochondrion outer membrane</keyword>
<keyword evidence="8" id="KW-0472">Membrane</keyword>
<keyword evidence="2" id="KW-0813">Transport</keyword>
<evidence type="ECO:0000256" key="9">
    <source>
        <dbReference type="SAM" id="MobiDB-lite"/>
    </source>
</evidence>
<evidence type="ECO:0000313" key="12">
    <source>
        <dbReference type="Proteomes" id="UP000183567"/>
    </source>
</evidence>
<dbReference type="PROSITE" id="PS51847">
    <property type="entry name" value="SMP"/>
    <property type="match status" value="1"/>
</dbReference>
<name>A0A1J8QAI2_9AGAM</name>
<keyword evidence="5" id="KW-0445">Lipid transport</keyword>
<dbReference type="GO" id="GO:0007005">
    <property type="term" value="P:mitochondrion organization"/>
    <property type="evidence" value="ECO:0007669"/>
    <property type="project" value="InterPro"/>
</dbReference>
<feature type="domain" description="SMP-LTD" evidence="10">
    <location>
        <begin position="1"/>
        <end position="125"/>
    </location>
</feature>
<dbReference type="Proteomes" id="UP000183567">
    <property type="component" value="Unassembled WGS sequence"/>
</dbReference>
<evidence type="ECO:0000256" key="7">
    <source>
        <dbReference type="ARBA" id="ARBA00023128"/>
    </source>
</evidence>
<dbReference type="STRING" id="180088.A0A1J8QAI2"/>
<keyword evidence="7" id="KW-0496">Mitochondrion</keyword>
<evidence type="ECO:0000259" key="10">
    <source>
        <dbReference type="PROSITE" id="PS51847"/>
    </source>
</evidence>
<evidence type="ECO:0000256" key="4">
    <source>
        <dbReference type="ARBA" id="ARBA00022824"/>
    </source>
</evidence>
<dbReference type="InterPro" id="IPR031468">
    <property type="entry name" value="SMP_LBD"/>
</dbReference>
<dbReference type="PANTHER" id="PTHR28204">
    <property type="entry name" value="MITOCHONDRIAL DISTRIBUTION AND MORPHOLOGY PROTEIN 12"/>
    <property type="match status" value="1"/>
</dbReference>
<evidence type="ECO:0000256" key="8">
    <source>
        <dbReference type="ARBA" id="ARBA00023136"/>
    </source>
</evidence>
<dbReference type="EMBL" id="LVVM01001692">
    <property type="protein sequence ID" value="OJA17997.1"/>
    <property type="molecule type" value="Genomic_DNA"/>
</dbReference>
<accession>A0A1J8QAI2</accession>
<protein>
    <recommendedName>
        <fullName evidence="10">SMP-LTD domain-containing protein</fullName>
    </recommendedName>
</protein>
<evidence type="ECO:0000256" key="3">
    <source>
        <dbReference type="ARBA" id="ARBA00022787"/>
    </source>
</evidence>
<dbReference type="OrthoDB" id="3356905at2759"/>
<dbReference type="GO" id="GO:0032865">
    <property type="term" value="C:ERMES complex"/>
    <property type="evidence" value="ECO:0007669"/>
    <property type="project" value="InterPro"/>
</dbReference>
<proteinExistence type="predicted"/>
<dbReference type="InterPro" id="IPR027532">
    <property type="entry name" value="Mdm12"/>
</dbReference>
<evidence type="ECO:0000256" key="1">
    <source>
        <dbReference type="ARBA" id="ARBA00004370"/>
    </source>
</evidence>
<comment type="subcellular location">
    <subcellularLocation>
        <location evidence="1">Membrane</location>
    </subcellularLocation>
</comment>
<gene>
    <name evidence="11" type="ORF">AZE42_05760</name>
</gene>
<dbReference type="GO" id="GO:0015914">
    <property type="term" value="P:phospholipid transport"/>
    <property type="evidence" value="ECO:0007669"/>
    <property type="project" value="TreeGrafter"/>
</dbReference>
<evidence type="ECO:0000256" key="6">
    <source>
        <dbReference type="ARBA" id="ARBA00023121"/>
    </source>
</evidence>
<dbReference type="PANTHER" id="PTHR28204:SF1">
    <property type="entry name" value="MITOCHONDRIAL DISTRIBUTION AND MORPHOLOGY PROTEIN 12"/>
    <property type="match status" value="1"/>
</dbReference>
<feature type="region of interest" description="Disordered" evidence="9">
    <location>
        <begin position="66"/>
        <end position="94"/>
    </location>
</feature>
<dbReference type="Pfam" id="PF26544">
    <property type="entry name" value="Mdm12"/>
    <property type="match status" value="1"/>
</dbReference>
<evidence type="ECO:0000313" key="11">
    <source>
        <dbReference type="EMBL" id="OJA17997.1"/>
    </source>
</evidence>
<dbReference type="GO" id="GO:1990456">
    <property type="term" value="P:mitochondrion-endoplasmic reticulum membrane tethering"/>
    <property type="evidence" value="ECO:0007669"/>
    <property type="project" value="TreeGrafter"/>
</dbReference>
<comment type="caution">
    <text evidence="11">The sequence shown here is derived from an EMBL/GenBank/DDBJ whole genome shotgun (WGS) entry which is preliminary data.</text>
</comment>
<evidence type="ECO:0000256" key="5">
    <source>
        <dbReference type="ARBA" id="ARBA00023055"/>
    </source>
</evidence>
<sequence length="125" mass="14036">MSIELEWQKLNPSLATTLVDILNRQLTTTQRPSFIGPVEISSLDFGTVPPDVELVDLRDIYRDFLEDSESGSESEAEHENVKVTEGAGEDEDGFEWVSRKAARRGLAEDGPAYHHLPPHIRYGRS</sequence>
<keyword evidence="4" id="KW-0256">Endoplasmic reticulum</keyword>
<evidence type="ECO:0000256" key="2">
    <source>
        <dbReference type="ARBA" id="ARBA00022448"/>
    </source>
</evidence>
<dbReference type="GO" id="GO:0008289">
    <property type="term" value="F:lipid binding"/>
    <property type="evidence" value="ECO:0007669"/>
    <property type="project" value="UniProtKB-KW"/>
</dbReference>
<reference evidence="11 12" key="1">
    <citation type="submission" date="2016-03" db="EMBL/GenBank/DDBJ databases">
        <title>Comparative genomics of the ectomycorrhizal sister species Rhizopogon vinicolor and Rhizopogon vesiculosus (Basidiomycota: Boletales) reveals a divergence of the mating type B locus.</title>
        <authorList>
            <person name="Mujic A.B."/>
            <person name="Kuo A."/>
            <person name="Tritt A."/>
            <person name="Lipzen A."/>
            <person name="Chen C."/>
            <person name="Johnson J."/>
            <person name="Sharma A."/>
            <person name="Barry K."/>
            <person name="Grigoriev I.V."/>
            <person name="Spatafora J.W."/>
        </authorList>
    </citation>
    <scope>NUCLEOTIDE SEQUENCE [LARGE SCALE GENOMIC DNA]</scope>
    <source>
        <strain evidence="11 12">AM-OR11-056</strain>
    </source>
</reference>
<organism evidence="11 12">
    <name type="scientific">Rhizopogon vesiculosus</name>
    <dbReference type="NCBI Taxonomy" id="180088"/>
    <lineage>
        <taxon>Eukaryota</taxon>
        <taxon>Fungi</taxon>
        <taxon>Dikarya</taxon>
        <taxon>Basidiomycota</taxon>
        <taxon>Agaricomycotina</taxon>
        <taxon>Agaricomycetes</taxon>
        <taxon>Agaricomycetidae</taxon>
        <taxon>Boletales</taxon>
        <taxon>Suillineae</taxon>
        <taxon>Rhizopogonaceae</taxon>
        <taxon>Rhizopogon</taxon>
    </lineage>
</organism>
<keyword evidence="12" id="KW-1185">Reference proteome</keyword>